<dbReference type="EMBL" id="JACGCI010000022">
    <property type="protein sequence ID" value="KAF6757393.1"/>
    <property type="molecule type" value="Genomic_DNA"/>
</dbReference>
<organism evidence="2 3">
    <name type="scientific">Ephemerocybe angulata</name>
    <dbReference type="NCBI Taxonomy" id="980116"/>
    <lineage>
        <taxon>Eukaryota</taxon>
        <taxon>Fungi</taxon>
        <taxon>Dikarya</taxon>
        <taxon>Basidiomycota</taxon>
        <taxon>Agaricomycotina</taxon>
        <taxon>Agaricomycetes</taxon>
        <taxon>Agaricomycetidae</taxon>
        <taxon>Agaricales</taxon>
        <taxon>Agaricineae</taxon>
        <taxon>Psathyrellaceae</taxon>
        <taxon>Ephemerocybe</taxon>
    </lineage>
</organism>
<protein>
    <submittedName>
        <fullName evidence="2">Uncharacterized protein</fullName>
    </submittedName>
</protein>
<evidence type="ECO:0000313" key="2">
    <source>
        <dbReference type="EMBL" id="KAF6757393.1"/>
    </source>
</evidence>
<gene>
    <name evidence="2" type="ORF">DFP72DRAFT_233142</name>
</gene>
<name>A0A8H6I1W7_9AGAR</name>
<evidence type="ECO:0000256" key="1">
    <source>
        <dbReference type="SAM" id="Phobius"/>
    </source>
</evidence>
<dbReference type="AlphaFoldDB" id="A0A8H6I1W7"/>
<comment type="caution">
    <text evidence="2">The sequence shown here is derived from an EMBL/GenBank/DDBJ whole genome shotgun (WGS) entry which is preliminary data.</text>
</comment>
<sequence>MLRYINTTVQLGPLVGRHGRVGFSSCPCFLSSIICRHYTRSLVVLAINHHRYSNSLCLALCFLCSLPRRLPTPLSLPTLPTYLKALHPHLPVCLLARLSLWLVLLLPDCYRLHFLLYFIFLPPSRSRNLSPSRLTPRFRHISSSGYTFPLSLSLSTLPSFLLYLVRQGYTQELSYYLQRK</sequence>
<reference evidence="2 3" key="1">
    <citation type="submission" date="2020-07" db="EMBL/GenBank/DDBJ databases">
        <title>Comparative genomics of pyrophilous fungi reveals a link between fire events and developmental genes.</title>
        <authorList>
            <consortium name="DOE Joint Genome Institute"/>
            <person name="Steindorff A.S."/>
            <person name="Carver A."/>
            <person name="Calhoun S."/>
            <person name="Stillman K."/>
            <person name="Liu H."/>
            <person name="Lipzen A."/>
            <person name="Pangilinan J."/>
            <person name="Labutti K."/>
            <person name="Bruns T.D."/>
            <person name="Grigoriev I.V."/>
        </authorList>
    </citation>
    <scope>NUCLEOTIDE SEQUENCE [LARGE SCALE GENOMIC DNA]</scope>
    <source>
        <strain evidence="2 3">CBS 144469</strain>
    </source>
</reference>
<keyword evidence="1" id="KW-1133">Transmembrane helix</keyword>
<keyword evidence="1" id="KW-0472">Membrane</keyword>
<feature type="transmembrane region" description="Helical" evidence="1">
    <location>
        <begin position="98"/>
        <end position="120"/>
    </location>
</feature>
<keyword evidence="3" id="KW-1185">Reference proteome</keyword>
<dbReference type="Proteomes" id="UP000521943">
    <property type="component" value="Unassembled WGS sequence"/>
</dbReference>
<feature type="transmembrane region" description="Helical" evidence="1">
    <location>
        <begin position="141"/>
        <end position="165"/>
    </location>
</feature>
<proteinExistence type="predicted"/>
<evidence type="ECO:0000313" key="3">
    <source>
        <dbReference type="Proteomes" id="UP000521943"/>
    </source>
</evidence>
<keyword evidence="1" id="KW-0812">Transmembrane</keyword>
<accession>A0A8H6I1W7</accession>